<organism evidence="2 3">
    <name type="scientific">Portunus trituberculatus</name>
    <name type="common">Swimming crab</name>
    <name type="synonym">Neptunus trituberculatus</name>
    <dbReference type="NCBI Taxonomy" id="210409"/>
    <lineage>
        <taxon>Eukaryota</taxon>
        <taxon>Metazoa</taxon>
        <taxon>Ecdysozoa</taxon>
        <taxon>Arthropoda</taxon>
        <taxon>Crustacea</taxon>
        <taxon>Multicrustacea</taxon>
        <taxon>Malacostraca</taxon>
        <taxon>Eumalacostraca</taxon>
        <taxon>Eucarida</taxon>
        <taxon>Decapoda</taxon>
        <taxon>Pleocyemata</taxon>
        <taxon>Brachyura</taxon>
        <taxon>Eubrachyura</taxon>
        <taxon>Portunoidea</taxon>
        <taxon>Portunidae</taxon>
        <taxon>Portuninae</taxon>
        <taxon>Portunus</taxon>
    </lineage>
</organism>
<comment type="caution">
    <text evidence="2">The sequence shown here is derived from an EMBL/GenBank/DDBJ whole genome shotgun (WGS) entry which is preliminary data.</text>
</comment>
<accession>A0A5B7J3W3</accession>
<evidence type="ECO:0000313" key="2">
    <source>
        <dbReference type="EMBL" id="MPC89133.1"/>
    </source>
</evidence>
<evidence type="ECO:0000256" key="1">
    <source>
        <dbReference type="SAM" id="MobiDB-lite"/>
    </source>
</evidence>
<sequence>MVSLLQDKGPYHHRESNAREQLGSTRNTQGWYSGIPALKHSKRIRTPRVHQHLHLISPLSPEFLDGIVLSAEDNTQPRSAPSIAPPARPPAI</sequence>
<feature type="compositionally biased region" description="Basic and acidic residues" evidence="1">
    <location>
        <begin position="9"/>
        <end position="18"/>
    </location>
</feature>
<name>A0A5B7J3W3_PORTR</name>
<feature type="compositionally biased region" description="Pro residues" evidence="1">
    <location>
        <begin position="83"/>
        <end position="92"/>
    </location>
</feature>
<evidence type="ECO:0000313" key="3">
    <source>
        <dbReference type="Proteomes" id="UP000324222"/>
    </source>
</evidence>
<feature type="region of interest" description="Disordered" evidence="1">
    <location>
        <begin position="70"/>
        <end position="92"/>
    </location>
</feature>
<dbReference type="Proteomes" id="UP000324222">
    <property type="component" value="Unassembled WGS sequence"/>
</dbReference>
<dbReference type="AlphaFoldDB" id="A0A5B7J3W3"/>
<proteinExistence type="predicted"/>
<feature type="region of interest" description="Disordered" evidence="1">
    <location>
        <begin position="1"/>
        <end position="29"/>
    </location>
</feature>
<keyword evidence="3" id="KW-1185">Reference proteome</keyword>
<gene>
    <name evidence="2" type="ORF">E2C01_084066</name>
</gene>
<dbReference type="EMBL" id="VSRR010080013">
    <property type="protein sequence ID" value="MPC89133.1"/>
    <property type="molecule type" value="Genomic_DNA"/>
</dbReference>
<reference evidence="2 3" key="1">
    <citation type="submission" date="2019-05" db="EMBL/GenBank/DDBJ databases">
        <title>Another draft genome of Portunus trituberculatus and its Hox gene families provides insights of decapod evolution.</title>
        <authorList>
            <person name="Jeong J.-H."/>
            <person name="Song I."/>
            <person name="Kim S."/>
            <person name="Choi T."/>
            <person name="Kim D."/>
            <person name="Ryu S."/>
            <person name="Kim W."/>
        </authorList>
    </citation>
    <scope>NUCLEOTIDE SEQUENCE [LARGE SCALE GENOMIC DNA]</scope>
    <source>
        <tissue evidence="2">Muscle</tissue>
    </source>
</reference>
<protein>
    <submittedName>
        <fullName evidence="2">Uncharacterized protein</fullName>
    </submittedName>
</protein>